<organism evidence="2 3">
    <name type="scientific">Pseudobdellovibrio exovorus JSS</name>
    <dbReference type="NCBI Taxonomy" id="1184267"/>
    <lineage>
        <taxon>Bacteria</taxon>
        <taxon>Pseudomonadati</taxon>
        <taxon>Bdellovibrionota</taxon>
        <taxon>Bdellovibrionia</taxon>
        <taxon>Bdellovibrionales</taxon>
        <taxon>Pseudobdellovibrionaceae</taxon>
        <taxon>Pseudobdellovibrio</taxon>
    </lineage>
</organism>
<protein>
    <recommendedName>
        <fullName evidence="4">Peptidase S9 prolyl oligopeptidase catalytic domain-containing protein</fullName>
    </recommendedName>
</protein>
<evidence type="ECO:0000256" key="1">
    <source>
        <dbReference type="SAM" id="SignalP"/>
    </source>
</evidence>
<keyword evidence="1" id="KW-0732">Signal</keyword>
<dbReference type="SUPFAM" id="SSF53474">
    <property type="entry name" value="alpha/beta-Hydrolases"/>
    <property type="match status" value="1"/>
</dbReference>
<dbReference type="AlphaFoldDB" id="M4VA45"/>
<evidence type="ECO:0000313" key="3">
    <source>
        <dbReference type="Proteomes" id="UP000012040"/>
    </source>
</evidence>
<dbReference type="EMBL" id="CP003537">
    <property type="protein sequence ID" value="AGH95335.1"/>
    <property type="molecule type" value="Genomic_DNA"/>
</dbReference>
<gene>
    <name evidence="2" type="ORF">A11Q_1119</name>
</gene>
<evidence type="ECO:0000313" key="2">
    <source>
        <dbReference type="EMBL" id="AGH95335.1"/>
    </source>
</evidence>
<dbReference type="PATRIC" id="fig|1184267.3.peg.1132"/>
<accession>M4VA45</accession>
<reference evidence="2 3" key="1">
    <citation type="journal article" date="2013" name="ISME J.">
        <title>By their genes ye shall know them: genomic signatures of predatory bacteria.</title>
        <authorList>
            <person name="Pasternak Z."/>
            <person name="Pietrokovski S."/>
            <person name="Rotem O."/>
            <person name="Gophna U."/>
            <person name="Lurie-Weinberger M.N."/>
            <person name="Jurkevitch E."/>
        </authorList>
    </citation>
    <scope>NUCLEOTIDE SEQUENCE [LARGE SCALE GENOMIC DNA]</scope>
    <source>
        <strain evidence="2 3">JSS</strain>
    </source>
</reference>
<dbReference type="InterPro" id="IPR029058">
    <property type="entry name" value="AB_hydrolase_fold"/>
</dbReference>
<keyword evidence="3" id="KW-1185">Reference proteome</keyword>
<proteinExistence type="predicted"/>
<dbReference type="Proteomes" id="UP000012040">
    <property type="component" value="Chromosome"/>
</dbReference>
<feature type="signal peptide" evidence="1">
    <location>
        <begin position="1"/>
        <end position="30"/>
    </location>
</feature>
<evidence type="ECO:0008006" key="4">
    <source>
        <dbReference type="Google" id="ProtNLM"/>
    </source>
</evidence>
<dbReference type="eggNOG" id="COG1073">
    <property type="taxonomic scope" value="Bacteria"/>
</dbReference>
<feature type="chain" id="PRO_5004060084" description="Peptidase S9 prolyl oligopeptidase catalytic domain-containing protein" evidence="1">
    <location>
        <begin position="31"/>
        <end position="399"/>
    </location>
</feature>
<sequence>MKPLFAQLLLAPLSLALGLTLTLSASFALAKNRTLDFELKPLPTAQSSEAQIRQGLMQLYRGNIDEDRLTQTITKAEEFQNFIYDSIENQIHTNKLIRAETSERYLTGRFVKETTVRFPSLIQRDGDHPANTVVARIYEPTGRPSGCDYQYPTSIFLHHILNQVPQIETAAKVMSAGVLNQSAIMVVLHMPHYGERRLEGDEFLTNDLSTFKRNVAQLVLDVHVLRNLLETRDKVNPDKISLTGISLGSVMGITVGAFDQGFESYGNLVGGGDMANILFNRASTRPDSEVAVALQGLDLDEDSMRDELAAIDPITWSHRYQNKSVFMLSASRDDIISYDASVTPLLGILQENGNQVRHRVNDDTHSPSGSALDKFRNSFRPLMKFIVDGSPSMNRVCRP</sequence>
<dbReference type="KEGG" id="bex:A11Q_1119"/>
<dbReference type="STRING" id="1184267.A11Q_1119"/>
<dbReference type="Gene3D" id="3.40.50.1820">
    <property type="entry name" value="alpha/beta hydrolase"/>
    <property type="match status" value="1"/>
</dbReference>
<name>M4VA45_9BACT</name>
<dbReference type="HOGENOM" id="CLU_690126_0_0_7"/>